<dbReference type="CDD" id="cd02980">
    <property type="entry name" value="TRX_Fd_family"/>
    <property type="match status" value="1"/>
</dbReference>
<accession>A0A8J7PSY5</accession>
<dbReference type="Gene3D" id="3.40.30.10">
    <property type="entry name" value="Glutaredoxin"/>
    <property type="match status" value="1"/>
</dbReference>
<reference evidence="1" key="1">
    <citation type="submission" date="2021-02" db="EMBL/GenBank/DDBJ databases">
        <title>Thiocyanate and organic carbon inputs drive convergent selection for specific autotrophic Afipia and Thiobacillus strains within complex microbiomes.</title>
        <authorList>
            <person name="Huddy R.J."/>
            <person name="Sachdeva R."/>
            <person name="Kadzinga F."/>
            <person name="Kantor R.S."/>
            <person name="Harrison S.T.L."/>
            <person name="Banfield J.F."/>
        </authorList>
    </citation>
    <scope>NUCLEOTIDE SEQUENCE</scope>
    <source>
        <strain evidence="1">SCN18_10_11_15_R4_P_38_20</strain>
    </source>
</reference>
<dbReference type="EMBL" id="JAFKGL010000018">
    <property type="protein sequence ID" value="MBN9413199.1"/>
    <property type="molecule type" value="Genomic_DNA"/>
</dbReference>
<evidence type="ECO:0008006" key="3">
    <source>
        <dbReference type="Google" id="ProtNLM"/>
    </source>
</evidence>
<dbReference type="Proteomes" id="UP000664414">
    <property type="component" value="Unassembled WGS sequence"/>
</dbReference>
<gene>
    <name evidence="1" type="ORF">J0H12_04670</name>
</gene>
<name>A0A8J7PSY5_9PROT</name>
<protein>
    <recommendedName>
        <fullName evidence="3">Ferredoxin</fullName>
    </recommendedName>
</protein>
<organism evidence="1 2">
    <name type="scientific">Candidatus Paracaedimonas acanthamoebae</name>
    <dbReference type="NCBI Taxonomy" id="244581"/>
    <lineage>
        <taxon>Bacteria</taxon>
        <taxon>Pseudomonadati</taxon>
        <taxon>Pseudomonadota</taxon>
        <taxon>Alphaproteobacteria</taxon>
        <taxon>Holosporales</taxon>
        <taxon>Caedimonadaceae</taxon>
        <taxon>Candidatus Paracaedimonas</taxon>
    </lineage>
</organism>
<dbReference type="AlphaFoldDB" id="A0A8J7PSY5"/>
<sequence>MTKGSDKILIYMKTRIKELGLKNIRVNKAGCLDQCEQGPAVVIYPEGAWYTIKTIEEAETLIQDHLIKEQKATGLLME</sequence>
<evidence type="ECO:0000313" key="2">
    <source>
        <dbReference type="Proteomes" id="UP000664414"/>
    </source>
</evidence>
<dbReference type="SUPFAM" id="SSF52833">
    <property type="entry name" value="Thioredoxin-like"/>
    <property type="match status" value="1"/>
</dbReference>
<dbReference type="InterPro" id="IPR036249">
    <property type="entry name" value="Thioredoxin-like_sf"/>
</dbReference>
<comment type="caution">
    <text evidence="1">The sequence shown here is derived from an EMBL/GenBank/DDBJ whole genome shotgun (WGS) entry which is preliminary data.</text>
</comment>
<evidence type="ECO:0000313" key="1">
    <source>
        <dbReference type="EMBL" id="MBN9413199.1"/>
    </source>
</evidence>
<proteinExistence type="predicted"/>